<evidence type="ECO:0000256" key="1">
    <source>
        <dbReference type="ARBA" id="ARBA00000798"/>
    </source>
</evidence>
<reference evidence="10 11" key="1">
    <citation type="submission" date="2016-02" db="EMBL/GenBank/DDBJ databases">
        <title>Complete genome sequence and transcriptome regulation of the pentose utilising yeast Sugiyamaella lignohabitans.</title>
        <authorList>
            <person name="Bellasio M."/>
            <person name="Peymann A."/>
            <person name="Valli M."/>
            <person name="Sipitzky M."/>
            <person name="Graf A."/>
            <person name="Sauer M."/>
            <person name="Marx H."/>
            <person name="Mattanovich D."/>
        </authorList>
    </citation>
    <scope>NUCLEOTIDE SEQUENCE [LARGE SCALE GENOMIC DNA]</scope>
    <source>
        <strain evidence="10 11">CBS 10342</strain>
    </source>
</reference>
<proteinExistence type="inferred from homology"/>
<name>A0A167FHJ5_9ASCO</name>
<feature type="compositionally biased region" description="Polar residues" evidence="8">
    <location>
        <begin position="152"/>
        <end position="175"/>
    </location>
</feature>
<dbReference type="GO" id="GO:0006654">
    <property type="term" value="P:phosphatidic acid biosynthetic process"/>
    <property type="evidence" value="ECO:0007669"/>
    <property type="project" value="InterPro"/>
</dbReference>
<dbReference type="CDD" id="cd09138">
    <property type="entry name" value="PLDc_vPLD1_2_yPLD_like_1"/>
    <property type="match status" value="1"/>
</dbReference>
<dbReference type="SMART" id="SM00233">
    <property type="entry name" value="PH"/>
    <property type="match status" value="1"/>
</dbReference>
<evidence type="ECO:0000259" key="9">
    <source>
        <dbReference type="PROSITE" id="PS50035"/>
    </source>
</evidence>
<feature type="region of interest" description="Disordered" evidence="8">
    <location>
        <begin position="226"/>
        <end position="293"/>
    </location>
</feature>
<feature type="compositionally biased region" description="Polar residues" evidence="8">
    <location>
        <begin position="1545"/>
        <end position="1559"/>
    </location>
</feature>
<feature type="compositionally biased region" description="Basic and acidic residues" evidence="8">
    <location>
        <begin position="278"/>
        <end position="293"/>
    </location>
</feature>
<dbReference type="SMART" id="SM00155">
    <property type="entry name" value="PLDc"/>
    <property type="match status" value="2"/>
</dbReference>
<feature type="region of interest" description="Disordered" evidence="8">
    <location>
        <begin position="473"/>
        <end position="551"/>
    </location>
</feature>
<dbReference type="Gene3D" id="3.30.870.10">
    <property type="entry name" value="Endonuclease Chain A"/>
    <property type="match status" value="2"/>
</dbReference>
<feature type="compositionally biased region" description="Low complexity" evidence="8">
    <location>
        <begin position="99"/>
        <end position="112"/>
    </location>
</feature>
<feature type="compositionally biased region" description="Low complexity" evidence="8">
    <location>
        <begin position="1520"/>
        <end position="1532"/>
    </location>
</feature>
<evidence type="ECO:0000256" key="2">
    <source>
        <dbReference type="ARBA" id="ARBA00008664"/>
    </source>
</evidence>
<keyword evidence="3" id="KW-0677">Repeat</keyword>
<evidence type="ECO:0000256" key="3">
    <source>
        <dbReference type="ARBA" id="ARBA00022737"/>
    </source>
</evidence>
<feature type="compositionally biased region" description="Basic residues" evidence="8">
    <location>
        <begin position="242"/>
        <end position="252"/>
    </location>
</feature>
<feature type="domain" description="PLD phosphodiesterase" evidence="9">
    <location>
        <begin position="1175"/>
        <end position="1202"/>
    </location>
</feature>
<dbReference type="InterPro" id="IPR015679">
    <property type="entry name" value="PLipase_D_fam"/>
</dbReference>
<gene>
    <name evidence="10" type="primary">SPO14</name>
    <name evidence="10" type="ORF">AWJ20_2932</name>
</gene>
<dbReference type="GeneID" id="30034898"/>
<dbReference type="EMBL" id="CP014503">
    <property type="protein sequence ID" value="ANB15305.1"/>
    <property type="molecule type" value="Genomic_DNA"/>
</dbReference>
<dbReference type="GO" id="GO:0035556">
    <property type="term" value="P:intracellular signal transduction"/>
    <property type="evidence" value="ECO:0007669"/>
    <property type="project" value="InterPro"/>
</dbReference>
<dbReference type="GO" id="GO:0004630">
    <property type="term" value="F:phospholipase D activity"/>
    <property type="evidence" value="ECO:0007669"/>
    <property type="project" value="UniProtKB-UniRule"/>
</dbReference>
<dbReference type="InterPro" id="IPR001849">
    <property type="entry name" value="PH_domain"/>
</dbReference>
<dbReference type="GO" id="GO:0009395">
    <property type="term" value="P:phospholipid catabolic process"/>
    <property type="evidence" value="ECO:0007669"/>
    <property type="project" value="TreeGrafter"/>
</dbReference>
<dbReference type="InterPro" id="IPR025202">
    <property type="entry name" value="PLD-like_dom"/>
</dbReference>
<dbReference type="KEGG" id="slb:AWJ20_2932"/>
<dbReference type="Pfam" id="PF00614">
    <property type="entry name" value="PLDc"/>
    <property type="match status" value="1"/>
</dbReference>
<feature type="region of interest" description="Disordered" evidence="8">
    <location>
        <begin position="1505"/>
        <end position="1597"/>
    </location>
</feature>
<evidence type="ECO:0000313" key="11">
    <source>
        <dbReference type="Proteomes" id="UP000189580"/>
    </source>
</evidence>
<feature type="compositionally biased region" description="Basic and acidic residues" evidence="8">
    <location>
        <begin position="7"/>
        <end position="18"/>
    </location>
</feature>
<feature type="compositionally biased region" description="Polar residues" evidence="8">
    <location>
        <begin position="70"/>
        <end position="98"/>
    </location>
</feature>
<comment type="similarity">
    <text evidence="2 7">Belongs to the phospholipase D family.</text>
</comment>
<evidence type="ECO:0000256" key="4">
    <source>
        <dbReference type="ARBA" id="ARBA00022801"/>
    </source>
</evidence>
<evidence type="ECO:0000256" key="6">
    <source>
        <dbReference type="ARBA" id="ARBA00023098"/>
    </source>
</evidence>
<organism evidence="10 11">
    <name type="scientific">Sugiyamaella lignohabitans</name>
    <dbReference type="NCBI Taxonomy" id="796027"/>
    <lineage>
        <taxon>Eukaryota</taxon>
        <taxon>Fungi</taxon>
        <taxon>Dikarya</taxon>
        <taxon>Ascomycota</taxon>
        <taxon>Saccharomycotina</taxon>
        <taxon>Dipodascomycetes</taxon>
        <taxon>Dipodascales</taxon>
        <taxon>Trichomonascaceae</taxon>
        <taxon>Sugiyamaella</taxon>
    </lineage>
</organism>
<dbReference type="EC" id="3.1.4.4" evidence="7"/>
<dbReference type="InterPro" id="IPR016555">
    <property type="entry name" value="PLipase_D_euk"/>
</dbReference>
<dbReference type="InterPro" id="IPR001736">
    <property type="entry name" value="PLipase_D/transphosphatidylase"/>
</dbReference>
<dbReference type="RefSeq" id="XP_018737782.1">
    <property type="nucleotide sequence ID" value="XM_018879911.1"/>
</dbReference>
<dbReference type="PANTHER" id="PTHR18896:SF76">
    <property type="entry name" value="PHOSPHOLIPASE"/>
    <property type="match status" value="1"/>
</dbReference>
<feature type="domain" description="PLD phosphodiesterase" evidence="9">
    <location>
        <begin position="870"/>
        <end position="897"/>
    </location>
</feature>
<accession>A0A167FHJ5</accession>
<dbReference type="OrthoDB" id="14911at2759"/>
<feature type="compositionally biased region" description="Basic and acidic residues" evidence="8">
    <location>
        <begin position="226"/>
        <end position="238"/>
    </location>
</feature>
<feature type="compositionally biased region" description="Acidic residues" evidence="8">
    <location>
        <begin position="186"/>
        <end position="196"/>
    </location>
</feature>
<feature type="compositionally biased region" description="Basic and acidic residues" evidence="8">
    <location>
        <begin position="45"/>
        <end position="64"/>
    </location>
</feature>
<dbReference type="PROSITE" id="PS50035">
    <property type="entry name" value="PLD"/>
    <property type="match status" value="2"/>
</dbReference>
<keyword evidence="4 7" id="KW-0378">Hydrolase</keyword>
<keyword evidence="5 7" id="KW-0442">Lipid degradation</keyword>
<evidence type="ECO:0000256" key="5">
    <source>
        <dbReference type="ARBA" id="ARBA00022963"/>
    </source>
</evidence>
<evidence type="ECO:0000313" key="10">
    <source>
        <dbReference type="EMBL" id="ANB15305.1"/>
    </source>
</evidence>
<keyword evidence="6" id="KW-0443">Lipid metabolism</keyword>
<evidence type="ECO:0000256" key="8">
    <source>
        <dbReference type="SAM" id="MobiDB-lite"/>
    </source>
</evidence>
<keyword evidence="11" id="KW-1185">Reference proteome</keyword>
<dbReference type="Pfam" id="PF13091">
    <property type="entry name" value="PLDc_2"/>
    <property type="match status" value="1"/>
</dbReference>
<feature type="compositionally biased region" description="Polar residues" evidence="8">
    <location>
        <begin position="119"/>
        <end position="145"/>
    </location>
</feature>
<dbReference type="CDD" id="cd09141">
    <property type="entry name" value="PLDc_vPLD1_2_yPLD_like_2"/>
    <property type="match status" value="1"/>
</dbReference>
<sequence length="1627" mass="184731">MSVIETVRNDNNSREMDLKSNSLSVSSKSVKNKPFDETNTGILQSEKELETAEDSTIKEIKSNDRGGPTDSPSPVTSSNDKFVKGSNGSVMTGKANFTSLPGIISSPSPLSLKSDKSRQGQNNVSFLSTDGSSRPSSSALVTENTPARVPSPLSSLAFDSSNVTPQREVSLSTPSARRFTGSYAPNDEDNDADSELDTSTSALNDRRRKYGFRRLSHRDNLFKRKSVENPIEEAEKSTKPSTKPRRRLAKLRSKSEAEAIGPSFGQASSGHGASDNEILPRPRRTNEDIHSDTEVTNIVSDYDDTVIHGASGPENDQLRTSSRYARFNRGNNAQTINGAGNTDSPNMFRRISQINTETFSLNLRKYTRFGRRKKEEEKSAAHEKSSELLNELISITPATIILASSLGRDDKGLPRVPVLLEQLRFTLTQIAQQTFKIDVEYGRLSWSVERDYREFSALNSKLRSILIQRRLANSEAKRDRENEKQNRPPQPKVKFPRLPKLPKSTVRSSSQRAEASGIIPVRSQEGPPRIEYASSLSGSDEDEHNTLPRGVTGQATTIEVALAEYLRGLLHKFQAGGDANRILSFFECSTMTVQLASAENHYHGKEGMLYMSSMASAQGWKVSHWKPDDISQMVQRHTKKWFLVRPSYIVCVDNIAATNIREVFLVDASFRARSRTDRNDILFADSSSDNTKRPEVARGLSRLRASRFIVEIENNERQLAIAGKSQKEMLLWVECLNKMKDASIWSKPNRFGSFAPIRMHVAANWFVDARDYFWTVSEAISQAKDVIYIHDWWLSPEIYMRRPPQGNQEWRLDRLLQRKAIEGIKIFIIIYRNYGQTVPIDSLYTKHSLLNLHDNIYVMRSPNQWLQNTYFWAHHEKLCLIDHSIAFLGGIDLCFGRYDTPDHSLTDDVPTAFYTQPPFPKNEKTQMWPGKDYSNPRVKDFFNLSEPYEDMYDRLKVPRMPWHDIHMAVIGQPARDLARHFVQRWNYLIRHKRPSRLTPLLVPPPDFTREELVSRGLTGTCEVQILRSSGQWSLGLKNLEHSIENAYITAIAESEHFVYIENQFFITSTVIEGTVIENKIGNALVERIKVAHEKKQNWRCIIVIPLMPGFESQVDMAEGSSVRVIMQCQYMSISRGEESIYKKLERANIVPEDYIQFYSLRKWGNIGPNRKLVTEQLYIHAKCMVVDDRIAIIGSANINERSMRGSRDSEIAAIIRDTHVVNSVMAGRPFEVGKFAHSLRIRLMSEHLGIDLDVTEAIDICLNEELNRKANAEEEDVFGEDNKDLRQDEKEFIGPHSFNHYAGYYNIGLRDKKAESSDNRVQNNEQHSKDVEGYGIDGYKVEDKAEARRGNDIRKEENRTMLEKARTIVGEALRTWEYEDISHLRRQLYEKMTGMVVRDSFEFDRLSPGLEGPEDDSEIVSTVNPYKLQDPLDETFYEDVWRAIATKNTLLFRDVFRCQPDDEVQTWADYKRYMSYGEQFSTQQDEASDQPVDSTMDTLRAHDPLNTIGKSEESDENLVGSSSGSGSRSGSGADEENDSAEPRDSTTSSEIDPNDSTNNDIHKQGMTPAASASSMGRTKRKRANSKYSRNYGLGKPYPADEAEEILRGVKGNLVMFPTEWLGKEHDK</sequence>
<evidence type="ECO:0000256" key="7">
    <source>
        <dbReference type="PIRNR" id="PIRNR009376"/>
    </source>
</evidence>
<dbReference type="FunFam" id="3.30.870.10:FF:000011">
    <property type="entry name" value="Phospholipase"/>
    <property type="match status" value="1"/>
</dbReference>
<comment type="catalytic activity">
    <reaction evidence="1 7">
        <text>a 1,2-diacyl-sn-glycero-3-phosphocholine + H2O = a 1,2-diacyl-sn-glycero-3-phosphate + choline + H(+)</text>
        <dbReference type="Rhea" id="RHEA:14445"/>
        <dbReference type="ChEBI" id="CHEBI:15354"/>
        <dbReference type="ChEBI" id="CHEBI:15377"/>
        <dbReference type="ChEBI" id="CHEBI:15378"/>
        <dbReference type="ChEBI" id="CHEBI:57643"/>
        <dbReference type="ChEBI" id="CHEBI:58608"/>
        <dbReference type="EC" id="3.1.4.4"/>
    </reaction>
</comment>
<protein>
    <recommendedName>
        <fullName evidence="7">Phospholipase</fullName>
        <ecNumber evidence="7">3.1.4.4</ecNumber>
    </recommendedName>
</protein>
<dbReference type="SUPFAM" id="SSF56024">
    <property type="entry name" value="Phospholipase D/nuclease"/>
    <property type="match status" value="2"/>
</dbReference>
<feature type="compositionally biased region" description="Basic and acidic residues" evidence="8">
    <location>
        <begin position="475"/>
        <end position="486"/>
    </location>
</feature>
<dbReference type="PANTHER" id="PTHR18896">
    <property type="entry name" value="PHOSPHOLIPASE D"/>
    <property type="match status" value="1"/>
</dbReference>
<feature type="compositionally biased region" description="Low complexity" evidence="8">
    <location>
        <begin position="19"/>
        <end position="29"/>
    </location>
</feature>
<dbReference type="PIRSF" id="PIRSF009376">
    <property type="entry name" value="Phospholipase_D_euk"/>
    <property type="match status" value="1"/>
</dbReference>
<dbReference type="Proteomes" id="UP000189580">
    <property type="component" value="Chromosome b"/>
</dbReference>
<feature type="region of interest" description="Disordered" evidence="8">
    <location>
        <begin position="1"/>
        <end position="202"/>
    </location>
</feature>